<reference evidence="1" key="1">
    <citation type="journal article" date="2014" name="Front. Microbiol.">
        <title>High frequency of phylogenetically diverse reductive dehalogenase-homologous genes in deep subseafloor sedimentary metagenomes.</title>
        <authorList>
            <person name="Kawai M."/>
            <person name="Futagami T."/>
            <person name="Toyoda A."/>
            <person name="Takaki Y."/>
            <person name="Nishi S."/>
            <person name="Hori S."/>
            <person name="Arai W."/>
            <person name="Tsubouchi T."/>
            <person name="Morono Y."/>
            <person name="Uchiyama I."/>
            <person name="Ito T."/>
            <person name="Fujiyama A."/>
            <person name="Inagaki F."/>
            <person name="Takami H."/>
        </authorList>
    </citation>
    <scope>NUCLEOTIDE SEQUENCE</scope>
    <source>
        <strain evidence="1">Expedition CK06-06</strain>
    </source>
</reference>
<comment type="caution">
    <text evidence="1">The sequence shown here is derived from an EMBL/GenBank/DDBJ whole genome shotgun (WGS) entry which is preliminary data.</text>
</comment>
<dbReference type="EMBL" id="BARU01039495">
    <property type="protein sequence ID" value="GAH81741.1"/>
    <property type="molecule type" value="Genomic_DNA"/>
</dbReference>
<gene>
    <name evidence="1" type="ORF">S03H2_61210</name>
</gene>
<feature type="non-terminal residue" evidence="1">
    <location>
        <position position="1"/>
    </location>
</feature>
<organism evidence="1">
    <name type="scientific">marine sediment metagenome</name>
    <dbReference type="NCBI Taxonomy" id="412755"/>
    <lineage>
        <taxon>unclassified sequences</taxon>
        <taxon>metagenomes</taxon>
        <taxon>ecological metagenomes</taxon>
    </lineage>
</organism>
<accession>X1IH40</accession>
<name>X1IH40_9ZZZZ</name>
<evidence type="ECO:0000313" key="1">
    <source>
        <dbReference type="EMBL" id="GAH81741.1"/>
    </source>
</evidence>
<proteinExistence type="predicted"/>
<dbReference type="AlphaFoldDB" id="X1IH40"/>
<sequence>ALLINTVNVGDRVPENYGSYGSTFAALESVLVRRAELYAGYAARANDISTAYLAVAMQRTGINQIHLAEAEHYLTLAMQNMMLAEKFREEGIERRNEFWATLRDPKQYMPDWTSTSVRQTSR</sequence>
<protein>
    <submittedName>
        <fullName evidence="1">Uncharacterized protein</fullName>
    </submittedName>
</protein>